<dbReference type="Proteomes" id="UP000235589">
    <property type="component" value="Chromosome"/>
</dbReference>
<dbReference type="InterPro" id="IPR006626">
    <property type="entry name" value="PbH1"/>
</dbReference>
<dbReference type="KEGG" id="mpec:B9O19_02062"/>
<feature type="compositionally biased region" description="Low complexity" evidence="3">
    <location>
        <begin position="879"/>
        <end position="916"/>
    </location>
</feature>
<accession>A0A2K9P4M4</accession>
<dbReference type="PANTHER" id="PTHR31683">
    <property type="entry name" value="PECTATE LYASE 18-RELATED"/>
    <property type="match status" value="1"/>
</dbReference>
<dbReference type="GO" id="GO:0005576">
    <property type="term" value="C:extracellular region"/>
    <property type="evidence" value="ECO:0007669"/>
    <property type="project" value="UniProtKB-SubCell"/>
</dbReference>
<feature type="region of interest" description="Disordered" evidence="3">
    <location>
        <begin position="877"/>
        <end position="923"/>
    </location>
</feature>
<dbReference type="InterPro" id="IPR003961">
    <property type="entry name" value="FN3_dom"/>
</dbReference>
<comment type="similarity">
    <text evidence="2">Belongs to the polysaccharide lyase 1 family.</text>
</comment>
<feature type="domain" description="Fibronectin type-III" evidence="4">
    <location>
        <begin position="182"/>
        <end position="269"/>
    </location>
</feature>
<gene>
    <name evidence="5" type="ORF">B9O19_02062</name>
</gene>
<dbReference type="GeneID" id="98063434"/>
<evidence type="ECO:0000256" key="3">
    <source>
        <dbReference type="SAM" id="MobiDB-lite"/>
    </source>
</evidence>
<keyword evidence="2" id="KW-0964">Secreted</keyword>
<reference evidence="5 6" key="1">
    <citation type="submission" date="2017-04" db="EMBL/GenBank/DDBJ databases">
        <title>Monoglobus pectinilyticus 14 draft genome.</title>
        <authorList>
            <person name="Kim C."/>
            <person name="Rosendale D.I."/>
            <person name="Kelly W.J."/>
            <person name="Tannock G.W."/>
            <person name="Patchett M.L."/>
            <person name="Jordens J.Z."/>
        </authorList>
    </citation>
    <scope>NUCLEOTIDE SEQUENCE [LARGE SCALE GENOMIC DNA]</scope>
    <source>
        <strain evidence="5 6">14</strain>
    </source>
</reference>
<dbReference type="SUPFAM" id="SSF49265">
    <property type="entry name" value="Fibronectin type III"/>
    <property type="match status" value="1"/>
</dbReference>
<comment type="subcellular location">
    <subcellularLocation>
        <location evidence="2">Secreted</location>
    </subcellularLocation>
</comment>
<dbReference type="InterPro" id="IPR012334">
    <property type="entry name" value="Pectin_lyas_fold"/>
</dbReference>
<evidence type="ECO:0000259" key="4">
    <source>
        <dbReference type="PROSITE" id="PS50853"/>
    </source>
</evidence>
<dbReference type="Pfam" id="PF00544">
    <property type="entry name" value="Pectate_lyase_4"/>
    <property type="match status" value="1"/>
</dbReference>
<organism evidence="5 6">
    <name type="scientific">Monoglobus pectinilyticus</name>
    <dbReference type="NCBI Taxonomy" id="1981510"/>
    <lineage>
        <taxon>Bacteria</taxon>
        <taxon>Bacillati</taxon>
        <taxon>Bacillota</taxon>
        <taxon>Clostridia</taxon>
        <taxon>Monoglobales</taxon>
        <taxon>Monoglobaceae</taxon>
        <taxon>Monoglobus</taxon>
    </lineage>
</organism>
<dbReference type="InterPro" id="IPR011050">
    <property type="entry name" value="Pectin_lyase_fold/virulence"/>
</dbReference>
<dbReference type="GO" id="GO:0000272">
    <property type="term" value="P:polysaccharide catabolic process"/>
    <property type="evidence" value="ECO:0007669"/>
    <property type="project" value="UniProtKB-KW"/>
</dbReference>
<feature type="region of interest" description="Disordered" evidence="3">
    <location>
        <begin position="1179"/>
        <end position="1236"/>
    </location>
</feature>
<dbReference type="InterPro" id="IPR002022">
    <property type="entry name" value="Pec_lyase"/>
</dbReference>
<dbReference type="SMART" id="SM00710">
    <property type="entry name" value="PbH1"/>
    <property type="match status" value="5"/>
</dbReference>
<keyword evidence="2" id="KW-0119">Carbohydrate metabolism</keyword>
<dbReference type="SMART" id="SM00656">
    <property type="entry name" value="Amb_all"/>
    <property type="match status" value="1"/>
</dbReference>
<dbReference type="RefSeq" id="WP_102366334.1">
    <property type="nucleotide sequence ID" value="NZ_CP020991.1"/>
</dbReference>
<dbReference type="Gene3D" id="2.60.40.10">
    <property type="entry name" value="Immunoglobulins"/>
    <property type="match status" value="2"/>
</dbReference>
<keyword evidence="6" id="KW-1185">Reference proteome</keyword>
<dbReference type="OrthoDB" id="8660908at2"/>
<feature type="region of interest" description="Disordered" evidence="3">
    <location>
        <begin position="1063"/>
        <end position="1082"/>
    </location>
</feature>
<evidence type="ECO:0000313" key="5">
    <source>
        <dbReference type="EMBL" id="AUO20204.1"/>
    </source>
</evidence>
<dbReference type="InterPro" id="IPR036116">
    <property type="entry name" value="FN3_sf"/>
</dbReference>
<dbReference type="SUPFAM" id="SSF51126">
    <property type="entry name" value="Pectin lyase-like"/>
    <property type="match status" value="1"/>
</dbReference>
<dbReference type="EMBL" id="CP020991">
    <property type="protein sequence ID" value="AUO20204.1"/>
    <property type="molecule type" value="Genomic_DNA"/>
</dbReference>
<dbReference type="PROSITE" id="PS50853">
    <property type="entry name" value="FN3"/>
    <property type="match status" value="1"/>
</dbReference>
<keyword evidence="1 2" id="KW-0456">Lyase</keyword>
<keyword evidence="2" id="KW-0624">Polysaccharide degradation</keyword>
<sequence length="1391" mass="148340">MGSFTRKTIAMVLSLAMMITLFAGLGFMEVNAVGGTVVPVGTTVYDFTKLTTKTLAEGTEGFEGFSGTVSAAASDSKSYVQITKTSTDALTFVVDSVWSATFSSLHSNNAKGFMITAPDGKMYGRKSAEDGLTLSNMPAGTYKITAVTVPTKMDDGTGTIVDVSANHAYLSTAVFTVESNEPPADVTDLTASIGDSQVDLDWEASSLASVYYIFVDGSSVPIETTSTNYTIGELTNDVEHTFVVKAVNSAGSSAGVTVTATPKEPTEPPGTFTLTATAGNQRVNLSWTAAQYAVSYDVYRDGTAIATGLTDKTYQDTRLTNGTAYKYVVKASNKNGSTDSNELQVSPVEPLPSDIKIIEQAGWLESAVVKWTNTAEVDKYNVYTKKAGDTDYIKVDDELVRYYGSYYRVDAVGLEAGQYTVKIASVMDGSETGAVETEVINVLAHNRDGYAHDPASPNKTASGGYKDNGTPGDDAIILYMDKDTINTVELDVVTNSKGGTTHEVGLANIMAGREKGYDKTPLIIRFIGMINSTDVSGLNGDRYIQVKGCYNVTVEGIGDDTMLNGWSFLIRMANNIEVRNFGVKGFNDDGISLDTANTNIWVHNNDIFYGQNKGGDQEKGDGSVDVKGKSTYVTVSYNHFFDSGKCSLCGMHQDSNTGEFFVTYHHNWFDHSDSRHPRIRVGTIHIYNNYFDGNAKYGVGITTGGSAFVENNYFRNCYHPVLSSRQGTDALGKGTFSGEDGGMVKMFNNTITGDRTVPVVDARTPIETGFDAYIAYSRDEKVPEQYVTVAGGTKYNNFDTAAAMYTYTPDDPENVPGNVTAFAGRTQGGDFIYTFDDSVADESYAIDTVLEAKLKEYTTSMAWNYIVSGKTYPATTDGPIPTSKPTIKPIETPKPTNTPGPTLDPTQPTPTATALPTAPPTAAPKTTYWKPAANITAGETIGIPGLSPVDNMTYTEKKQTIGGVAFTGKCVGLTAASPDGKTGASLKFTPESDGTFIVYYKVNAGKTFYIMDESGNTVASYTNASASSEYKSTSGAVEAGKTYYGFVDGSKAEFFGAGFATSAPAPTDGPNPTAKPTNRPVPTVDPASFDYQIISTEYTNDGLSVNVQYNGSGSGEASMMVVSYSTDRIMTNVKTINISGTGTYTINGFTEPANETVKVLIWNNYNSIAPLSVAKTIEKSSSSPLPSLDPTDKPDPTTEPSVNPDPTAKPTVDPDATSAPTAAPTSSPYPMETQEGSHTWTFGVVPMEALGVKGNDGKHDTLTMSEGLVIYDNLYINPSKKAIVVDYSSKTIGTDKFTERLKLAGAGSVSDQHLAFTPGAAGKLSISFAHASSQGEPRFMAVNQNGTEILQEAAVGATQTMTVDIAAGAPVYIYSKESGLNVYKVEYMANN</sequence>
<evidence type="ECO:0000256" key="1">
    <source>
        <dbReference type="ARBA" id="ARBA00023239"/>
    </source>
</evidence>
<feature type="compositionally biased region" description="Low complexity" evidence="3">
    <location>
        <begin position="1216"/>
        <end position="1228"/>
    </location>
</feature>
<feature type="compositionally biased region" description="Low complexity" evidence="3">
    <location>
        <begin position="1179"/>
        <end position="1189"/>
    </location>
</feature>
<dbReference type="InterPro" id="IPR013783">
    <property type="entry name" value="Ig-like_fold"/>
</dbReference>
<evidence type="ECO:0000256" key="2">
    <source>
        <dbReference type="RuleBase" id="RU361173"/>
    </source>
</evidence>
<dbReference type="PANTHER" id="PTHR31683:SF18">
    <property type="entry name" value="PECTATE LYASE 21-RELATED"/>
    <property type="match status" value="1"/>
</dbReference>
<dbReference type="SMART" id="SM00060">
    <property type="entry name" value="FN3"/>
    <property type="match status" value="3"/>
</dbReference>
<evidence type="ECO:0000313" key="6">
    <source>
        <dbReference type="Proteomes" id="UP000235589"/>
    </source>
</evidence>
<dbReference type="GO" id="GO:0030570">
    <property type="term" value="F:pectate lyase activity"/>
    <property type="evidence" value="ECO:0007669"/>
    <property type="project" value="InterPro"/>
</dbReference>
<dbReference type="InterPro" id="IPR045032">
    <property type="entry name" value="PEL"/>
</dbReference>
<dbReference type="Gene3D" id="2.160.20.10">
    <property type="entry name" value="Single-stranded right-handed beta-helix, Pectin lyase-like"/>
    <property type="match status" value="1"/>
</dbReference>
<protein>
    <submittedName>
        <fullName evidence="5">Pectate lyase family 1</fullName>
    </submittedName>
</protein>
<name>A0A2K9P4M4_9FIRM</name>
<proteinExistence type="inferred from homology"/>